<reference evidence="1 2" key="1">
    <citation type="journal article" date="2016" name="Nat. Commun.">
        <title>Thousands of microbial genomes shed light on interconnected biogeochemical processes in an aquifer system.</title>
        <authorList>
            <person name="Anantharaman K."/>
            <person name="Brown C.T."/>
            <person name="Hug L.A."/>
            <person name="Sharon I."/>
            <person name="Castelle C.J."/>
            <person name="Probst A.J."/>
            <person name="Thomas B.C."/>
            <person name="Singh A."/>
            <person name="Wilkins M.J."/>
            <person name="Karaoz U."/>
            <person name="Brodie E.L."/>
            <person name="Williams K.H."/>
            <person name="Hubbard S.S."/>
            <person name="Banfield J.F."/>
        </authorList>
    </citation>
    <scope>NUCLEOTIDE SEQUENCE [LARGE SCALE GENOMIC DNA]</scope>
</reference>
<dbReference type="EMBL" id="MFVW01000009">
    <property type="protein sequence ID" value="OGJ06595.1"/>
    <property type="molecule type" value="Genomic_DNA"/>
</dbReference>
<protein>
    <recommendedName>
        <fullName evidence="3">Zinc-binding domain-containing protein</fullName>
    </recommendedName>
</protein>
<dbReference type="AlphaFoldDB" id="A0A1F6YJQ5"/>
<name>A0A1F6YJQ5_9BACT</name>
<accession>A0A1F6YJQ5</accession>
<dbReference type="Proteomes" id="UP000179274">
    <property type="component" value="Unassembled WGS sequence"/>
</dbReference>
<comment type="caution">
    <text evidence="1">The sequence shown here is derived from an EMBL/GenBank/DDBJ whole genome shotgun (WGS) entry which is preliminary data.</text>
</comment>
<organism evidence="1 2">
    <name type="scientific">Candidatus Nomurabacteria bacterium RIFOXYA1_FULL_35_17</name>
    <dbReference type="NCBI Taxonomy" id="1801798"/>
    <lineage>
        <taxon>Bacteria</taxon>
        <taxon>Candidatus Nomuraibacteriota</taxon>
    </lineage>
</organism>
<evidence type="ECO:0008006" key="3">
    <source>
        <dbReference type="Google" id="ProtNLM"/>
    </source>
</evidence>
<evidence type="ECO:0000313" key="1">
    <source>
        <dbReference type="EMBL" id="OGJ06595.1"/>
    </source>
</evidence>
<sequence length="570" mass="67650">MKVETKNCQNCKKEFTIFPDDFKFYEKIQVPPPTWCPECRMVRRMLFRNERSLYKQDCGLCKKSVISMYDPEQKYLVYCIDCYNSDNWDPFKFGKKIDFFRSFFEQLGELLKSIPRRALYQDFAENSEYTNQIVYIKNSYLCFGGHHYEDSNYSAQNFYLKSSSDVDFSHNNELCYESLRVINCYKVKYGYFSENCMDSWFIYACRNCSSCVGCTNLVGKTHCIFNIQYSKDEYERRVKEMNLSDRESLEKMKKEFWQHSLNFPRKYANIKNIINSTGDNLENVKDCHHAFLVPDGENMNYVFFCAGTNSKDCFDIDHVGLGSTECCEVHSGFGDNRVKFSTRVYYSHNVEYSDDCYNSEYLFACAGLRKKQYCILNTQYSKEEYDEFVLKIKKSMEEMPFIDKKGRIYKYGEFFPFEIIPFAYNDSVVSEYFPLTKEEILRKGYKYKEPEVKNYKPTITFDKLPVIKNADDNILKEIIQCEHNGDCNHKCTTAFRIIQNELNISKILEVPLPKLCPNCRHMERIEILNPPKLYHRKCMNQGCKNEFETSYAPDRPEIIYCDSCYKKEVY</sequence>
<proteinExistence type="predicted"/>
<gene>
    <name evidence="1" type="ORF">A2192_00655</name>
</gene>
<evidence type="ECO:0000313" key="2">
    <source>
        <dbReference type="Proteomes" id="UP000179274"/>
    </source>
</evidence>